<evidence type="ECO:0008006" key="2">
    <source>
        <dbReference type="Google" id="ProtNLM"/>
    </source>
</evidence>
<comment type="caution">
    <text evidence="1">The sequence shown here is derived from an EMBL/GenBank/DDBJ whole genome shotgun (WGS) entry which is preliminary data.</text>
</comment>
<dbReference type="EMBL" id="LAZR01043276">
    <property type="protein sequence ID" value="KKL07476.1"/>
    <property type="molecule type" value="Genomic_DNA"/>
</dbReference>
<feature type="non-terminal residue" evidence="1">
    <location>
        <position position="80"/>
    </location>
</feature>
<protein>
    <recommendedName>
        <fullName evidence="2">Phasin domain-containing protein</fullName>
    </recommendedName>
</protein>
<sequence length="80" mass="8369">MPQPSSIDKFFGAVDDAYDVVLDTLKAGVDRGYRVSQGLIEQAQAGQQEAVELAATIVKSPTDLAKSSGAVVETVTKTQG</sequence>
<name>A0A0F9CP78_9ZZZZ</name>
<proteinExistence type="predicted"/>
<evidence type="ECO:0000313" key="1">
    <source>
        <dbReference type="EMBL" id="KKL07476.1"/>
    </source>
</evidence>
<reference evidence="1" key="1">
    <citation type="journal article" date="2015" name="Nature">
        <title>Complex archaea that bridge the gap between prokaryotes and eukaryotes.</title>
        <authorList>
            <person name="Spang A."/>
            <person name="Saw J.H."/>
            <person name="Jorgensen S.L."/>
            <person name="Zaremba-Niedzwiedzka K."/>
            <person name="Martijn J."/>
            <person name="Lind A.E."/>
            <person name="van Eijk R."/>
            <person name="Schleper C."/>
            <person name="Guy L."/>
            <person name="Ettema T.J."/>
        </authorList>
    </citation>
    <scope>NUCLEOTIDE SEQUENCE</scope>
</reference>
<dbReference type="AlphaFoldDB" id="A0A0F9CP78"/>
<accession>A0A0F9CP78</accession>
<gene>
    <name evidence="1" type="ORF">LCGC14_2585620</name>
</gene>
<organism evidence="1">
    <name type="scientific">marine sediment metagenome</name>
    <dbReference type="NCBI Taxonomy" id="412755"/>
    <lineage>
        <taxon>unclassified sequences</taxon>
        <taxon>metagenomes</taxon>
        <taxon>ecological metagenomes</taxon>
    </lineage>
</organism>